<dbReference type="AlphaFoldDB" id="A0A915A9T7"/>
<organism evidence="1 2">
    <name type="scientific">Parascaris univalens</name>
    <name type="common">Nematode worm</name>
    <dbReference type="NCBI Taxonomy" id="6257"/>
    <lineage>
        <taxon>Eukaryota</taxon>
        <taxon>Metazoa</taxon>
        <taxon>Ecdysozoa</taxon>
        <taxon>Nematoda</taxon>
        <taxon>Chromadorea</taxon>
        <taxon>Rhabditida</taxon>
        <taxon>Spirurina</taxon>
        <taxon>Ascaridomorpha</taxon>
        <taxon>Ascaridoidea</taxon>
        <taxon>Ascarididae</taxon>
        <taxon>Parascaris</taxon>
    </lineage>
</organism>
<reference evidence="2" key="1">
    <citation type="submission" date="2022-11" db="UniProtKB">
        <authorList>
            <consortium name="WormBaseParasite"/>
        </authorList>
    </citation>
    <scope>IDENTIFICATION</scope>
</reference>
<evidence type="ECO:0000313" key="2">
    <source>
        <dbReference type="WBParaSite" id="PgR003_g185_t02"/>
    </source>
</evidence>
<name>A0A915A9T7_PARUN</name>
<dbReference type="Proteomes" id="UP000887569">
    <property type="component" value="Unplaced"/>
</dbReference>
<protein>
    <submittedName>
        <fullName evidence="2">Uncharacterized protein</fullName>
    </submittedName>
</protein>
<evidence type="ECO:0000313" key="1">
    <source>
        <dbReference type="Proteomes" id="UP000887569"/>
    </source>
</evidence>
<dbReference type="WBParaSite" id="PgR003_g185_t02">
    <property type="protein sequence ID" value="PgR003_g185_t02"/>
    <property type="gene ID" value="PgR003_g185"/>
</dbReference>
<sequence length="325" mass="36084">MNLRLVCILKGAILRKWVTFEDASSVMGYAPTDFLHLWLSYVLLEHLQTLFPCFTCAAGNRVVSKRIVILKECHLLEAREEIREVALPRAGALNLEARRRRRVAVAVHAQRIAPLTNSADFIYATSMRVSRRVTLRMRSRNSAAFTTYGWHHILRSSRSSHSKTRMKQTKRSEKWTMRILAATKSELQLLILLVSPEIVLRDAMVVEDMEAVMAVVALDMAADVMAVAAVVTVEADMVVEVAAIAFMVEAEVIVAVAAAAAALAAMAVVDAETVAAATVIDIEATIRRLTIKQYVCERWDGQNIVQQPSPLGRIFTGFLFSAITF</sequence>
<keyword evidence="1" id="KW-1185">Reference proteome</keyword>
<accession>A0A915A9T7</accession>
<proteinExistence type="predicted"/>